<dbReference type="KEGG" id="mes:Meso_4524"/>
<evidence type="ECO:0000256" key="1">
    <source>
        <dbReference type="ARBA" id="ARBA00009437"/>
    </source>
</evidence>
<evidence type="ECO:0000256" key="2">
    <source>
        <dbReference type="ARBA" id="ARBA00023015"/>
    </source>
</evidence>
<keyword evidence="5" id="KW-0472">Membrane</keyword>
<evidence type="ECO:0000256" key="4">
    <source>
        <dbReference type="ARBA" id="ARBA00023163"/>
    </source>
</evidence>
<dbReference type="GO" id="GO:0006351">
    <property type="term" value="P:DNA-templated transcription"/>
    <property type="evidence" value="ECO:0007669"/>
    <property type="project" value="TreeGrafter"/>
</dbReference>
<dbReference type="PROSITE" id="PS50931">
    <property type="entry name" value="HTH_LYSR"/>
    <property type="match status" value="1"/>
</dbReference>
<dbReference type="HOGENOM" id="CLU_039613_37_1_5"/>
<evidence type="ECO:0000256" key="3">
    <source>
        <dbReference type="ARBA" id="ARBA00023125"/>
    </source>
</evidence>
<reference evidence="7" key="1">
    <citation type="submission" date="2006-06" db="EMBL/GenBank/DDBJ databases">
        <title>Complete sequence of Plasmid 2 of Chelativorans sp. BNC1.</title>
        <authorList>
            <consortium name="US DOE Joint Genome Institute"/>
            <person name="Copeland A."/>
            <person name="Lucas S."/>
            <person name="Lapidus A."/>
            <person name="Barry K."/>
            <person name="Detter J.C."/>
            <person name="Glavina del Rio T."/>
            <person name="Hammon N."/>
            <person name="Israni S."/>
            <person name="Dalin E."/>
            <person name="Tice H."/>
            <person name="Pitluck S."/>
            <person name="Chertkov O."/>
            <person name="Brettin T."/>
            <person name="Bruce D."/>
            <person name="Han C."/>
            <person name="Tapia R."/>
            <person name="Gilna P."/>
            <person name="Schmutz J."/>
            <person name="Larimer F."/>
            <person name="Land M."/>
            <person name="Hauser L."/>
            <person name="Kyrpides N."/>
            <person name="Mikhailova N."/>
            <person name="Richardson P."/>
        </authorList>
    </citation>
    <scope>NUCLEOTIDE SEQUENCE</scope>
    <source>
        <strain evidence="7">BNC1</strain>
        <plasmid evidence="7">2</plasmid>
    </source>
</reference>
<dbReference type="eggNOG" id="COG0583">
    <property type="taxonomic scope" value="Bacteria"/>
</dbReference>
<dbReference type="SUPFAM" id="SSF46785">
    <property type="entry name" value="Winged helix' DNA-binding domain"/>
    <property type="match status" value="1"/>
</dbReference>
<sequence>MSFSRRHMPSFQELVAFETVARRGNFTRAAEELALTQSAVSKQLQQLERSLGAVLLKRNRGQVSLTPAGFTYLNATQEILARFRMAAMSVGAAGGKESVLNVVVLPTFASQWLMPRLPRFLEIWPNLTVNLTTRVEPYDFHGNSYDVAIHYAAVNWDGPDAIRICGELFIPVVSPEFRDRFQLFDPSDVANATLLQQADRPGLWSEWFEASGIMCRDPYRGPVLDRFSMTIGAACAGLGVALVPIFLVATELMSKVLVTLSTKPYPGAGAYYALIPPSKLRDPHATAFREWLVEEGRNSQHVETGPPA</sequence>
<protein>
    <submittedName>
        <fullName evidence="7">Transcriptional regulator, LysR family</fullName>
    </submittedName>
</protein>
<keyword evidence="5" id="KW-1133">Transmembrane helix</keyword>
<dbReference type="Gene3D" id="1.10.10.10">
    <property type="entry name" value="Winged helix-like DNA-binding domain superfamily/Winged helix DNA-binding domain"/>
    <property type="match status" value="1"/>
</dbReference>
<dbReference type="PANTHER" id="PTHR30537:SF26">
    <property type="entry name" value="GLYCINE CLEAVAGE SYSTEM TRANSCRIPTIONAL ACTIVATOR"/>
    <property type="match status" value="1"/>
</dbReference>
<keyword evidence="7" id="KW-0614">Plasmid</keyword>
<dbReference type="AlphaFoldDB" id="Q11AM5"/>
<dbReference type="InterPro" id="IPR036388">
    <property type="entry name" value="WH-like_DNA-bd_sf"/>
</dbReference>
<dbReference type="InterPro" id="IPR058163">
    <property type="entry name" value="LysR-type_TF_proteobact-type"/>
</dbReference>
<dbReference type="InterPro" id="IPR000847">
    <property type="entry name" value="LysR_HTH_N"/>
</dbReference>
<dbReference type="InterPro" id="IPR036390">
    <property type="entry name" value="WH_DNA-bd_sf"/>
</dbReference>
<gene>
    <name evidence="7" type="ordered locus">Meso_4524</name>
</gene>
<keyword evidence="4" id="KW-0804">Transcription</keyword>
<evidence type="ECO:0000256" key="5">
    <source>
        <dbReference type="SAM" id="Phobius"/>
    </source>
</evidence>
<dbReference type="PRINTS" id="PR00039">
    <property type="entry name" value="HTHLYSR"/>
</dbReference>
<keyword evidence="2" id="KW-0805">Transcription regulation</keyword>
<dbReference type="GO" id="GO:0003700">
    <property type="term" value="F:DNA-binding transcription factor activity"/>
    <property type="evidence" value="ECO:0007669"/>
    <property type="project" value="InterPro"/>
</dbReference>
<name>Q11AM5_CHESB</name>
<evidence type="ECO:0000259" key="6">
    <source>
        <dbReference type="PROSITE" id="PS50931"/>
    </source>
</evidence>
<dbReference type="InterPro" id="IPR005119">
    <property type="entry name" value="LysR_subst-bd"/>
</dbReference>
<organism evidence="7">
    <name type="scientific">Chelativorans sp. (strain BNC1)</name>
    <dbReference type="NCBI Taxonomy" id="266779"/>
    <lineage>
        <taxon>Bacteria</taxon>
        <taxon>Pseudomonadati</taxon>
        <taxon>Pseudomonadota</taxon>
        <taxon>Alphaproteobacteria</taxon>
        <taxon>Hyphomicrobiales</taxon>
        <taxon>Phyllobacteriaceae</taxon>
        <taxon>Chelativorans</taxon>
    </lineage>
</organism>
<dbReference type="OrthoDB" id="5526340at2"/>
<keyword evidence="3" id="KW-0238">DNA-binding</keyword>
<comment type="similarity">
    <text evidence="1">Belongs to the LysR transcriptional regulatory family.</text>
</comment>
<dbReference type="Pfam" id="PF03466">
    <property type="entry name" value="LysR_substrate"/>
    <property type="match status" value="1"/>
</dbReference>
<accession>Q11AM5</accession>
<dbReference type="Gene3D" id="3.40.190.10">
    <property type="entry name" value="Periplasmic binding protein-like II"/>
    <property type="match status" value="2"/>
</dbReference>
<dbReference type="GO" id="GO:0043565">
    <property type="term" value="F:sequence-specific DNA binding"/>
    <property type="evidence" value="ECO:0007669"/>
    <property type="project" value="TreeGrafter"/>
</dbReference>
<dbReference type="Pfam" id="PF00126">
    <property type="entry name" value="HTH_1"/>
    <property type="match status" value="1"/>
</dbReference>
<proteinExistence type="inferred from homology"/>
<feature type="domain" description="HTH lysR-type" evidence="6">
    <location>
        <begin position="9"/>
        <end position="66"/>
    </location>
</feature>
<geneLocation type="plasmid" evidence="7">
    <name>2</name>
</geneLocation>
<keyword evidence="5" id="KW-0812">Transmembrane</keyword>
<dbReference type="PANTHER" id="PTHR30537">
    <property type="entry name" value="HTH-TYPE TRANSCRIPTIONAL REGULATOR"/>
    <property type="match status" value="1"/>
</dbReference>
<dbReference type="EMBL" id="CP000391">
    <property type="protein sequence ID" value="ABG65550.1"/>
    <property type="molecule type" value="Genomic_DNA"/>
</dbReference>
<feature type="transmembrane region" description="Helical" evidence="5">
    <location>
        <begin position="227"/>
        <end position="249"/>
    </location>
</feature>
<dbReference type="FunFam" id="1.10.10.10:FF:000001">
    <property type="entry name" value="LysR family transcriptional regulator"/>
    <property type="match status" value="1"/>
</dbReference>
<evidence type="ECO:0000313" key="7">
    <source>
        <dbReference type="EMBL" id="ABG65550.1"/>
    </source>
</evidence>
<dbReference type="SUPFAM" id="SSF53850">
    <property type="entry name" value="Periplasmic binding protein-like II"/>
    <property type="match status" value="1"/>
</dbReference>